<protein>
    <submittedName>
        <fullName evidence="2">EAL domain-containing protein</fullName>
    </submittedName>
</protein>
<dbReference type="PANTHER" id="PTHR33121">
    <property type="entry name" value="CYCLIC DI-GMP PHOSPHODIESTERASE PDEF"/>
    <property type="match status" value="1"/>
</dbReference>
<dbReference type="AlphaFoldDB" id="A0A2K4MKB0"/>
<dbReference type="InterPro" id="IPR035919">
    <property type="entry name" value="EAL_sf"/>
</dbReference>
<dbReference type="Proteomes" id="UP000236416">
    <property type="component" value="Unassembled WGS sequence"/>
</dbReference>
<evidence type="ECO:0000313" key="2">
    <source>
        <dbReference type="EMBL" id="POA97527.1"/>
    </source>
</evidence>
<gene>
    <name evidence="2" type="ORF">C2134_17015</name>
</gene>
<dbReference type="CDD" id="cd01948">
    <property type="entry name" value="EAL"/>
    <property type="match status" value="1"/>
</dbReference>
<dbReference type="EMBL" id="PPTF01000073">
    <property type="protein sequence ID" value="POA97527.1"/>
    <property type="molecule type" value="Genomic_DNA"/>
</dbReference>
<dbReference type="SMART" id="SM00052">
    <property type="entry name" value="EAL"/>
    <property type="match status" value="1"/>
</dbReference>
<evidence type="ECO:0000259" key="1">
    <source>
        <dbReference type="PROSITE" id="PS50883"/>
    </source>
</evidence>
<accession>A0A2K4MKB0</accession>
<dbReference type="PANTHER" id="PTHR33121:SF76">
    <property type="entry name" value="SIGNALING PROTEIN"/>
    <property type="match status" value="1"/>
</dbReference>
<dbReference type="Pfam" id="PF00563">
    <property type="entry name" value="EAL"/>
    <property type="match status" value="1"/>
</dbReference>
<name>A0A2K4MKB0_9NEIS</name>
<sequence>MTAFEHAGLKIGSHFQPVYSLAHRRSIGVEALLRAEQGKDALTPAEAFYTAISPEQRHQLDVAVSLAHIQRFLKLESEHPRWLFLNIDAASLSRPDRAMALVNNIRQAGLEPHQVVLEVLEHVLEVDEALLEGVHLLKNNGFMIAIDDFGVGHSNLERVCQLEPAMVKFDRQLMRNAIHQPRSRSLLARLVRLMHEIGALVVLEGIETERDVLVAMDSGCDLIQGYFVAHPAEQPDGDDIITPKLDERWDELMAHALLKRKLTRRQIELARQCFVQSAISLMQGTPFDLAAKPMLSLPDVIRCFLLNSEGRQIGRNLNNRQAGSAADPRYAPLSDTTGAVWSRRSYFQHAVDQPGVLYMSEPYLSMTDPRSCVTMSMAIEIDECMHVLCADLLVPQTDIA</sequence>
<dbReference type="RefSeq" id="WP_103321297.1">
    <property type="nucleotide sequence ID" value="NZ_PPTF01000073.1"/>
</dbReference>
<evidence type="ECO:0000313" key="3">
    <source>
        <dbReference type="Proteomes" id="UP000236416"/>
    </source>
</evidence>
<dbReference type="InterPro" id="IPR050706">
    <property type="entry name" value="Cyclic-di-GMP_PDE-like"/>
</dbReference>
<dbReference type="PROSITE" id="PS50883">
    <property type="entry name" value="EAL"/>
    <property type="match status" value="1"/>
</dbReference>
<comment type="caution">
    <text evidence="2">The sequence shown here is derived from an EMBL/GenBank/DDBJ whole genome shotgun (WGS) entry which is preliminary data.</text>
</comment>
<dbReference type="SUPFAM" id="SSF141868">
    <property type="entry name" value="EAL domain-like"/>
    <property type="match status" value="1"/>
</dbReference>
<dbReference type="Gene3D" id="3.30.450.20">
    <property type="entry name" value="PAS domain"/>
    <property type="match status" value="1"/>
</dbReference>
<reference evidence="2 3" key="1">
    <citation type="submission" date="2018-01" db="EMBL/GenBank/DDBJ databases">
        <title>Genomic Sequence of Chromobacterium MWU13-2610 from wild cranberry bogs within the Cape Cod National Seashore.</title>
        <authorList>
            <person name="O'Hara-Hanley K."/>
            <person name="Soby S."/>
            <person name="Harrison A."/>
        </authorList>
    </citation>
    <scope>NUCLEOTIDE SEQUENCE [LARGE SCALE GENOMIC DNA]</scope>
    <source>
        <strain evidence="2 3">MWU13-2610</strain>
    </source>
</reference>
<dbReference type="InterPro" id="IPR001633">
    <property type="entry name" value="EAL_dom"/>
</dbReference>
<dbReference type="InterPro" id="IPR029151">
    <property type="entry name" value="Sensor-like_sf"/>
</dbReference>
<dbReference type="SUPFAM" id="SSF103190">
    <property type="entry name" value="Sensory domain-like"/>
    <property type="match status" value="1"/>
</dbReference>
<organism evidence="2 3">
    <name type="scientific">Chromobacterium sinusclupearum</name>
    <dbReference type="NCBI Taxonomy" id="2077146"/>
    <lineage>
        <taxon>Bacteria</taxon>
        <taxon>Pseudomonadati</taxon>
        <taxon>Pseudomonadota</taxon>
        <taxon>Betaproteobacteria</taxon>
        <taxon>Neisseriales</taxon>
        <taxon>Chromobacteriaceae</taxon>
        <taxon>Chromobacterium</taxon>
    </lineage>
</organism>
<dbReference type="GO" id="GO:0071111">
    <property type="term" value="F:cyclic-guanylate-specific phosphodiesterase activity"/>
    <property type="evidence" value="ECO:0007669"/>
    <property type="project" value="InterPro"/>
</dbReference>
<feature type="domain" description="EAL" evidence="1">
    <location>
        <begin position="1"/>
        <end position="245"/>
    </location>
</feature>
<proteinExistence type="predicted"/>
<keyword evidence="3" id="KW-1185">Reference proteome</keyword>
<dbReference type="Gene3D" id="3.20.20.450">
    <property type="entry name" value="EAL domain"/>
    <property type="match status" value="1"/>
</dbReference>